<dbReference type="AlphaFoldDB" id="A0A4V2PB44"/>
<dbReference type="InterPro" id="IPR036271">
    <property type="entry name" value="Tet_transcr_reg_TetR-rel_C_sf"/>
</dbReference>
<dbReference type="SUPFAM" id="SSF46689">
    <property type="entry name" value="Homeodomain-like"/>
    <property type="match status" value="1"/>
</dbReference>
<gene>
    <name evidence="6" type="ORF">DFR71_4590</name>
</gene>
<feature type="DNA-binding region" description="H-T-H motif" evidence="4">
    <location>
        <begin position="48"/>
        <end position="67"/>
    </location>
</feature>
<keyword evidence="1" id="KW-0805">Transcription regulation</keyword>
<keyword evidence="7" id="KW-1185">Reference proteome</keyword>
<dbReference type="STRING" id="1210063.GCA_001612665_03940"/>
<protein>
    <submittedName>
        <fullName evidence="6">TetR family transcriptional regulator</fullName>
    </submittedName>
</protein>
<dbReference type="InterPro" id="IPR009057">
    <property type="entry name" value="Homeodomain-like_sf"/>
</dbReference>
<dbReference type="EMBL" id="SMFR01000003">
    <property type="protein sequence ID" value="TCJ95675.1"/>
    <property type="molecule type" value="Genomic_DNA"/>
</dbReference>
<dbReference type="RefSeq" id="WP_243655010.1">
    <property type="nucleotide sequence ID" value="NZ_SMFR01000003.1"/>
</dbReference>
<evidence type="ECO:0000313" key="6">
    <source>
        <dbReference type="EMBL" id="TCJ95675.1"/>
    </source>
</evidence>
<accession>A0A4V2PB44</accession>
<evidence type="ECO:0000256" key="4">
    <source>
        <dbReference type="PROSITE-ProRule" id="PRU00335"/>
    </source>
</evidence>
<keyword evidence="3" id="KW-0804">Transcription</keyword>
<evidence type="ECO:0000313" key="7">
    <source>
        <dbReference type="Proteomes" id="UP000294856"/>
    </source>
</evidence>
<dbReference type="Proteomes" id="UP000294856">
    <property type="component" value="Unassembled WGS sequence"/>
</dbReference>
<evidence type="ECO:0000256" key="3">
    <source>
        <dbReference type="ARBA" id="ARBA00023163"/>
    </source>
</evidence>
<comment type="caution">
    <text evidence="6">The sequence shown here is derived from an EMBL/GenBank/DDBJ whole genome shotgun (WGS) entry which is preliminary data.</text>
</comment>
<dbReference type="PROSITE" id="PS50977">
    <property type="entry name" value="HTH_TETR_2"/>
    <property type="match status" value="1"/>
</dbReference>
<name>A0A4V2PB44_9NOCA</name>
<reference evidence="6 7" key="1">
    <citation type="submission" date="2019-03" db="EMBL/GenBank/DDBJ databases">
        <title>Genomic Encyclopedia of Type Strains, Phase IV (KMG-IV): sequencing the most valuable type-strain genomes for metagenomic binning, comparative biology and taxonomic classification.</title>
        <authorList>
            <person name="Goeker M."/>
        </authorList>
    </citation>
    <scope>NUCLEOTIDE SEQUENCE [LARGE SCALE GENOMIC DNA]</scope>
    <source>
        <strain evidence="6 7">DSM 44684</strain>
    </source>
</reference>
<dbReference type="PANTHER" id="PTHR30055">
    <property type="entry name" value="HTH-TYPE TRANSCRIPTIONAL REGULATOR RUTR"/>
    <property type="match status" value="1"/>
</dbReference>
<dbReference type="GO" id="GO:0000976">
    <property type="term" value="F:transcription cis-regulatory region binding"/>
    <property type="evidence" value="ECO:0007669"/>
    <property type="project" value="TreeGrafter"/>
</dbReference>
<keyword evidence="2 4" id="KW-0238">DNA-binding</keyword>
<dbReference type="InterPro" id="IPR004111">
    <property type="entry name" value="Repressor_TetR_C"/>
</dbReference>
<sequence>MSRVSARRIIAMPDTPTPRRGRPIRLAADTVVTAATRLLATGGAEAFSMRRLADDLGTSTAAIYHHFPTKAALFTVVLGALADDLRRPELPAAPRERLIAIVCYLIDTLDQLPWVADILVTGQSTGRSAMWMLNEFVDAANQLGATDRKAGYMYFTIWRFVVGELMSRRGAQAHHDTASAQSSWSDLITADQLTDFPTVARLLPQWGKIRAEFHTETAVADVIDGLIASIDRDS</sequence>
<dbReference type="InterPro" id="IPR001647">
    <property type="entry name" value="HTH_TetR"/>
</dbReference>
<dbReference type="PANTHER" id="PTHR30055:SF151">
    <property type="entry name" value="TRANSCRIPTIONAL REGULATORY PROTEIN"/>
    <property type="match status" value="1"/>
</dbReference>
<feature type="domain" description="HTH tetR-type" evidence="5">
    <location>
        <begin position="25"/>
        <end position="85"/>
    </location>
</feature>
<evidence type="ECO:0000259" key="5">
    <source>
        <dbReference type="PROSITE" id="PS50977"/>
    </source>
</evidence>
<proteinExistence type="predicted"/>
<dbReference type="Pfam" id="PF02909">
    <property type="entry name" value="TetR_C_1"/>
    <property type="match status" value="1"/>
</dbReference>
<organism evidence="6 7">
    <name type="scientific">Nocardia alba</name>
    <dbReference type="NCBI Taxonomy" id="225051"/>
    <lineage>
        <taxon>Bacteria</taxon>
        <taxon>Bacillati</taxon>
        <taxon>Actinomycetota</taxon>
        <taxon>Actinomycetes</taxon>
        <taxon>Mycobacteriales</taxon>
        <taxon>Nocardiaceae</taxon>
        <taxon>Nocardia</taxon>
    </lineage>
</organism>
<dbReference type="Gene3D" id="1.10.357.10">
    <property type="entry name" value="Tetracycline Repressor, domain 2"/>
    <property type="match status" value="1"/>
</dbReference>
<dbReference type="PRINTS" id="PR00455">
    <property type="entry name" value="HTHTETR"/>
</dbReference>
<evidence type="ECO:0000256" key="2">
    <source>
        <dbReference type="ARBA" id="ARBA00023125"/>
    </source>
</evidence>
<dbReference type="GO" id="GO:0003700">
    <property type="term" value="F:DNA-binding transcription factor activity"/>
    <property type="evidence" value="ECO:0007669"/>
    <property type="project" value="TreeGrafter"/>
</dbReference>
<dbReference type="Pfam" id="PF00440">
    <property type="entry name" value="TetR_N"/>
    <property type="match status" value="1"/>
</dbReference>
<dbReference type="InterPro" id="IPR050109">
    <property type="entry name" value="HTH-type_TetR-like_transc_reg"/>
</dbReference>
<evidence type="ECO:0000256" key="1">
    <source>
        <dbReference type="ARBA" id="ARBA00023015"/>
    </source>
</evidence>
<dbReference type="GO" id="GO:0045892">
    <property type="term" value="P:negative regulation of DNA-templated transcription"/>
    <property type="evidence" value="ECO:0007669"/>
    <property type="project" value="InterPro"/>
</dbReference>
<dbReference type="SUPFAM" id="SSF48498">
    <property type="entry name" value="Tetracyclin repressor-like, C-terminal domain"/>
    <property type="match status" value="1"/>
</dbReference>